<reference evidence="2" key="1">
    <citation type="journal article" date="2020" name="Nat. Commun.">
        <title>Large-scale genome sequencing of mycorrhizal fungi provides insights into the early evolution of symbiotic traits.</title>
        <authorList>
            <person name="Miyauchi S."/>
            <person name="Kiss E."/>
            <person name="Kuo A."/>
            <person name="Drula E."/>
            <person name="Kohler A."/>
            <person name="Sanchez-Garcia M."/>
            <person name="Morin E."/>
            <person name="Andreopoulos B."/>
            <person name="Barry K.W."/>
            <person name="Bonito G."/>
            <person name="Buee M."/>
            <person name="Carver A."/>
            <person name="Chen C."/>
            <person name="Cichocki N."/>
            <person name="Clum A."/>
            <person name="Culley D."/>
            <person name="Crous P.W."/>
            <person name="Fauchery L."/>
            <person name="Girlanda M."/>
            <person name="Hayes R.D."/>
            <person name="Keri Z."/>
            <person name="LaButti K."/>
            <person name="Lipzen A."/>
            <person name="Lombard V."/>
            <person name="Magnuson J."/>
            <person name="Maillard F."/>
            <person name="Murat C."/>
            <person name="Nolan M."/>
            <person name="Ohm R.A."/>
            <person name="Pangilinan J."/>
            <person name="Pereira M.F."/>
            <person name="Perotto S."/>
            <person name="Peter M."/>
            <person name="Pfister S."/>
            <person name="Riley R."/>
            <person name="Sitrit Y."/>
            <person name="Stielow J.B."/>
            <person name="Szollosi G."/>
            <person name="Zifcakova L."/>
            <person name="Stursova M."/>
            <person name="Spatafora J.W."/>
            <person name="Tedersoo L."/>
            <person name="Vaario L.M."/>
            <person name="Yamada A."/>
            <person name="Yan M."/>
            <person name="Wang P."/>
            <person name="Xu J."/>
            <person name="Bruns T."/>
            <person name="Baldrian P."/>
            <person name="Vilgalys R."/>
            <person name="Dunand C."/>
            <person name="Henrissat B."/>
            <person name="Grigoriev I.V."/>
            <person name="Hibbett D."/>
            <person name="Nagy L.G."/>
            <person name="Martin F.M."/>
        </authorList>
    </citation>
    <scope>NUCLEOTIDE SEQUENCE</scope>
    <source>
        <strain evidence="2">UH-Tt-Lm1</strain>
    </source>
</reference>
<feature type="transmembrane region" description="Helical" evidence="1">
    <location>
        <begin position="29"/>
        <end position="52"/>
    </location>
</feature>
<name>A0A9P6HSJ9_9AGAM</name>
<comment type="caution">
    <text evidence="2">The sequence shown here is derived from an EMBL/GenBank/DDBJ whole genome shotgun (WGS) entry which is preliminary data.</text>
</comment>
<dbReference type="OrthoDB" id="2755483at2759"/>
<dbReference type="EMBL" id="WIUZ02000001">
    <property type="protein sequence ID" value="KAF9793476.1"/>
    <property type="molecule type" value="Genomic_DNA"/>
</dbReference>
<protein>
    <submittedName>
        <fullName evidence="2">Uncharacterized protein</fullName>
    </submittedName>
</protein>
<keyword evidence="1" id="KW-0812">Transmembrane</keyword>
<dbReference type="Proteomes" id="UP000736335">
    <property type="component" value="Unassembled WGS sequence"/>
</dbReference>
<evidence type="ECO:0000313" key="2">
    <source>
        <dbReference type="EMBL" id="KAF9793476.1"/>
    </source>
</evidence>
<proteinExistence type="predicted"/>
<organism evidence="2 3">
    <name type="scientific">Thelephora terrestris</name>
    <dbReference type="NCBI Taxonomy" id="56493"/>
    <lineage>
        <taxon>Eukaryota</taxon>
        <taxon>Fungi</taxon>
        <taxon>Dikarya</taxon>
        <taxon>Basidiomycota</taxon>
        <taxon>Agaricomycotina</taxon>
        <taxon>Agaricomycetes</taxon>
        <taxon>Thelephorales</taxon>
        <taxon>Thelephoraceae</taxon>
        <taxon>Thelephora</taxon>
    </lineage>
</organism>
<keyword evidence="3" id="KW-1185">Reference proteome</keyword>
<keyword evidence="1" id="KW-0472">Membrane</keyword>
<accession>A0A9P6HSJ9</accession>
<gene>
    <name evidence="2" type="ORF">BJ322DRAFT_131219</name>
</gene>
<sequence>MERKTKICGSPNLITIFPLDRDYRPIECLFSGIATMGSVATLCVGSTIRFLLRQRFKFLMAPRIVFKLLKEEVESVSPLTPKQPSRYHFLLMDNYRNYEADEAFSNDVVRTLEGHVHSLLSPQADAPHAPDNGVCVPQRPYKNGTAREDPKHRHRVLFMLEDGSYLPLIRALEERYSGLMNRDIQVLVEVGDTLMIRIEWPGYPSKGSQLRTLDWCVPPKKITLRKLATEVAKVIQKFVQEAQAKPIDPACAEWRVGPNAIKVEHLRLAQLEQVSSGSWQARLFYMPPN</sequence>
<evidence type="ECO:0000256" key="1">
    <source>
        <dbReference type="SAM" id="Phobius"/>
    </source>
</evidence>
<evidence type="ECO:0000313" key="3">
    <source>
        <dbReference type="Proteomes" id="UP000736335"/>
    </source>
</evidence>
<dbReference type="AlphaFoldDB" id="A0A9P6HSJ9"/>
<keyword evidence="1" id="KW-1133">Transmembrane helix</keyword>
<reference evidence="2" key="2">
    <citation type="submission" date="2020-11" db="EMBL/GenBank/DDBJ databases">
        <authorList>
            <consortium name="DOE Joint Genome Institute"/>
            <person name="Kuo A."/>
            <person name="Miyauchi S."/>
            <person name="Kiss E."/>
            <person name="Drula E."/>
            <person name="Kohler A."/>
            <person name="Sanchez-Garcia M."/>
            <person name="Andreopoulos B."/>
            <person name="Barry K.W."/>
            <person name="Bonito G."/>
            <person name="Buee M."/>
            <person name="Carver A."/>
            <person name="Chen C."/>
            <person name="Cichocki N."/>
            <person name="Clum A."/>
            <person name="Culley D."/>
            <person name="Crous P.W."/>
            <person name="Fauchery L."/>
            <person name="Girlanda M."/>
            <person name="Hayes R."/>
            <person name="Keri Z."/>
            <person name="Labutti K."/>
            <person name="Lipzen A."/>
            <person name="Lombard V."/>
            <person name="Magnuson J."/>
            <person name="Maillard F."/>
            <person name="Morin E."/>
            <person name="Murat C."/>
            <person name="Nolan M."/>
            <person name="Ohm R."/>
            <person name="Pangilinan J."/>
            <person name="Pereira M."/>
            <person name="Perotto S."/>
            <person name="Peter M."/>
            <person name="Riley R."/>
            <person name="Sitrit Y."/>
            <person name="Stielow B."/>
            <person name="Szollosi G."/>
            <person name="Zifcakova L."/>
            <person name="Stursova M."/>
            <person name="Spatafora J.W."/>
            <person name="Tedersoo L."/>
            <person name="Vaario L.-M."/>
            <person name="Yamada A."/>
            <person name="Yan M."/>
            <person name="Wang P."/>
            <person name="Xu J."/>
            <person name="Bruns T."/>
            <person name="Baldrian P."/>
            <person name="Vilgalys R."/>
            <person name="Henrissat B."/>
            <person name="Grigoriev I.V."/>
            <person name="Hibbett D."/>
            <person name="Nagy L.G."/>
            <person name="Martin F.M."/>
        </authorList>
    </citation>
    <scope>NUCLEOTIDE SEQUENCE</scope>
    <source>
        <strain evidence="2">UH-Tt-Lm1</strain>
    </source>
</reference>